<evidence type="ECO:0000313" key="2">
    <source>
        <dbReference type="Proteomes" id="UP000016536"/>
    </source>
</evidence>
<reference evidence="1 2" key="1">
    <citation type="submission" date="2013-08" db="EMBL/GenBank/DDBJ databases">
        <authorList>
            <person name="Weinstock G."/>
            <person name="Sodergren E."/>
            <person name="Wylie T."/>
            <person name="Fulton L."/>
            <person name="Fulton R."/>
            <person name="Fronick C."/>
            <person name="O'Laughlin M."/>
            <person name="Godfrey J."/>
            <person name="Miner T."/>
            <person name="Herter B."/>
            <person name="Appelbaum E."/>
            <person name="Cordes M."/>
            <person name="Lek S."/>
            <person name="Wollam A."/>
            <person name="Pepin K.H."/>
            <person name="Palsikar V.B."/>
            <person name="Mitreva M."/>
            <person name="Wilson R.K."/>
        </authorList>
    </citation>
    <scope>NUCLEOTIDE SEQUENCE [LARGE SCALE GENOMIC DNA]</scope>
    <source>
        <strain evidence="1 2">F0542</strain>
    </source>
</reference>
<comment type="caution">
    <text evidence="1">The sequence shown here is derived from an EMBL/GenBank/DDBJ whole genome shotgun (WGS) entry which is preliminary data.</text>
</comment>
<proteinExistence type="predicted"/>
<keyword evidence="2" id="KW-1185">Reference proteome</keyword>
<organism evidence="1 2">
    <name type="scientific">Actinomyces johnsonii F0542</name>
    <dbReference type="NCBI Taxonomy" id="1321818"/>
    <lineage>
        <taxon>Bacteria</taxon>
        <taxon>Bacillati</taxon>
        <taxon>Actinomycetota</taxon>
        <taxon>Actinomycetes</taxon>
        <taxon>Actinomycetales</taxon>
        <taxon>Actinomycetaceae</taxon>
        <taxon>Actinomyces</taxon>
    </lineage>
</organism>
<sequence length="48" mass="5167">MRPLAGRVFEPLSVSLAGMWSAGRLSLHLVVIGVISTKSSGSLERWDV</sequence>
<dbReference type="HOGENOM" id="CLU_3211336_0_0_11"/>
<dbReference type="Proteomes" id="UP000016536">
    <property type="component" value="Unassembled WGS sequence"/>
</dbReference>
<evidence type="ECO:0000313" key="1">
    <source>
        <dbReference type="EMBL" id="ERH22776.1"/>
    </source>
</evidence>
<gene>
    <name evidence="1" type="ORF">HMPREF1979_02229</name>
</gene>
<protein>
    <submittedName>
        <fullName evidence="1">Uncharacterized protein</fullName>
    </submittedName>
</protein>
<dbReference type="AlphaFoldDB" id="U1QKU7"/>
<dbReference type="EMBL" id="AWSE01000137">
    <property type="protein sequence ID" value="ERH22776.1"/>
    <property type="molecule type" value="Genomic_DNA"/>
</dbReference>
<accession>U1QKU7</accession>
<name>U1QKU7_9ACTO</name>